<dbReference type="GeneID" id="111857659"/>
<dbReference type="RefSeq" id="XP_023694508.1">
    <property type="nucleotide sequence ID" value="XM_023838740.2"/>
</dbReference>
<proteinExistence type="inferred from homology"/>
<dbReference type="SUPFAM" id="SSF57501">
    <property type="entry name" value="Cystine-knot cytokines"/>
    <property type="match status" value="1"/>
</dbReference>
<evidence type="ECO:0000313" key="8">
    <source>
        <dbReference type="Proteomes" id="UP000261540"/>
    </source>
</evidence>
<dbReference type="AlphaFoldDB" id="A0A3B3S0F2"/>
<reference evidence="7" key="2">
    <citation type="submission" date="2025-09" db="UniProtKB">
        <authorList>
            <consortium name="Ensembl"/>
        </authorList>
    </citation>
    <scope>IDENTIFICATION</scope>
</reference>
<evidence type="ECO:0000256" key="5">
    <source>
        <dbReference type="ARBA" id="ARBA00022729"/>
    </source>
</evidence>
<evidence type="ECO:0000256" key="1">
    <source>
        <dbReference type="ARBA" id="ARBA00004613"/>
    </source>
</evidence>
<dbReference type="GO" id="GO:0006954">
    <property type="term" value="P:inflammatory response"/>
    <property type="evidence" value="ECO:0007669"/>
    <property type="project" value="InterPro"/>
</dbReference>
<feature type="chain" id="PRO_5017262807" evidence="6">
    <location>
        <begin position="28"/>
        <end position="167"/>
    </location>
</feature>
<keyword evidence="3" id="KW-0202">Cytokine</keyword>
<sequence length="167" mass="18770">MTSVISLLTLTVLAALGVLVAIRGSEALPRLRVSRAEYRLEKTKRASKGMESQAHTEMVNLMLDPSVLITSDPVPQLANHSLSPWMYRTTHDDTRFPVDIAQAKCLLAGCRNSLGEEVMDVESRPIFQQILVLKRVEGNQRKYYYKLESQTIEVGCTCVRPNTVHQK</sequence>
<dbReference type="GO" id="GO:0005615">
    <property type="term" value="C:extracellular space"/>
    <property type="evidence" value="ECO:0007669"/>
    <property type="project" value="UniProtKB-KW"/>
</dbReference>
<dbReference type="STRING" id="1676925.ENSPKIP00000024219"/>
<dbReference type="KEGG" id="pki:111857659"/>
<reference evidence="7" key="1">
    <citation type="submission" date="2025-08" db="UniProtKB">
        <authorList>
            <consortium name="Ensembl"/>
        </authorList>
    </citation>
    <scope>IDENTIFICATION</scope>
</reference>
<dbReference type="Pfam" id="PF06083">
    <property type="entry name" value="IL17"/>
    <property type="match status" value="1"/>
</dbReference>
<dbReference type="PRINTS" id="PR01932">
    <property type="entry name" value="INTRLEUKIN17"/>
</dbReference>
<organism evidence="7 8">
    <name type="scientific">Paramormyrops kingsleyae</name>
    <dbReference type="NCBI Taxonomy" id="1676925"/>
    <lineage>
        <taxon>Eukaryota</taxon>
        <taxon>Metazoa</taxon>
        <taxon>Chordata</taxon>
        <taxon>Craniata</taxon>
        <taxon>Vertebrata</taxon>
        <taxon>Euteleostomi</taxon>
        <taxon>Actinopterygii</taxon>
        <taxon>Neopterygii</taxon>
        <taxon>Teleostei</taxon>
        <taxon>Osteoglossocephala</taxon>
        <taxon>Osteoglossomorpha</taxon>
        <taxon>Osteoglossiformes</taxon>
        <taxon>Mormyridae</taxon>
        <taxon>Paramormyrops</taxon>
    </lineage>
</organism>
<keyword evidence="5 6" id="KW-0732">Signal</keyword>
<keyword evidence="4" id="KW-0964">Secreted</keyword>
<comment type="subcellular location">
    <subcellularLocation>
        <location evidence="1">Secreted</location>
    </subcellularLocation>
</comment>
<feature type="signal peptide" evidence="6">
    <location>
        <begin position="1"/>
        <end position="27"/>
    </location>
</feature>
<evidence type="ECO:0000256" key="6">
    <source>
        <dbReference type="SAM" id="SignalP"/>
    </source>
</evidence>
<dbReference type="InterPro" id="IPR020440">
    <property type="entry name" value="IL-17_chr"/>
</dbReference>
<evidence type="ECO:0000313" key="7">
    <source>
        <dbReference type="Ensembl" id="ENSPKIP00000024219.1"/>
    </source>
</evidence>
<protein>
    <submittedName>
        <fullName evidence="7">Interleukin 17a/f1</fullName>
    </submittedName>
</protein>
<keyword evidence="8" id="KW-1185">Reference proteome</keyword>
<dbReference type="Proteomes" id="UP000261540">
    <property type="component" value="Unplaced"/>
</dbReference>
<name>A0A3B3S0F2_9TELE</name>
<dbReference type="Gene3D" id="2.10.90.10">
    <property type="entry name" value="Cystine-knot cytokines"/>
    <property type="match status" value="1"/>
</dbReference>
<dbReference type="OrthoDB" id="6093351at2759"/>
<dbReference type="InterPro" id="IPR010345">
    <property type="entry name" value="IL-17_fam"/>
</dbReference>
<dbReference type="InterPro" id="IPR029034">
    <property type="entry name" value="Cystine-knot_cytokine"/>
</dbReference>
<dbReference type="CTD" id="553959"/>
<evidence type="ECO:0000256" key="4">
    <source>
        <dbReference type="ARBA" id="ARBA00022525"/>
    </source>
</evidence>
<evidence type="ECO:0000256" key="2">
    <source>
        <dbReference type="ARBA" id="ARBA00007236"/>
    </source>
</evidence>
<evidence type="ECO:0000256" key="3">
    <source>
        <dbReference type="ARBA" id="ARBA00022514"/>
    </source>
</evidence>
<accession>A0A3B3S0F2</accession>
<dbReference type="GeneTree" id="ENSGT00940000156618"/>
<comment type="similarity">
    <text evidence="2">Belongs to the IL-17 family.</text>
</comment>
<dbReference type="Ensembl" id="ENSPKIT00000004923.1">
    <property type="protein sequence ID" value="ENSPKIP00000024219.1"/>
    <property type="gene ID" value="ENSPKIG00000007562.1"/>
</dbReference>
<dbReference type="GO" id="GO:0005125">
    <property type="term" value="F:cytokine activity"/>
    <property type="evidence" value="ECO:0007669"/>
    <property type="project" value="UniProtKB-KW"/>
</dbReference>